<comment type="similarity">
    <text evidence="3">Belongs to the SDE2 family.</text>
</comment>
<proteinExistence type="inferred from homology"/>
<keyword evidence="5" id="KW-0507">mRNA processing</keyword>
<evidence type="ECO:0000256" key="5">
    <source>
        <dbReference type="ARBA" id="ARBA00022664"/>
    </source>
</evidence>
<keyword evidence="6" id="KW-0508">mRNA splicing</keyword>
<keyword evidence="8" id="KW-0131">Cell cycle</keyword>
<dbReference type="GO" id="GO:0008380">
    <property type="term" value="P:RNA splicing"/>
    <property type="evidence" value="ECO:0007669"/>
    <property type="project" value="UniProtKB-KW"/>
</dbReference>
<evidence type="ECO:0000256" key="2">
    <source>
        <dbReference type="ARBA" id="ARBA00004496"/>
    </source>
</evidence>
<evidence type="ECO:0000256" key="7">
    <source>
        <dbReference type="ARBA" id="ARBA00023242"/>
    </source>
</evidence>
<reference evidence="12" key="1">
    <citation type="submission" date="2015-02" db="EMBL/GenBank/DDBJ databases">
        <title>A transcriptome of Wollemia nobilis - a relic of Gondwana.</title>
        <authorList>
            <person name="Chia J.Y."/>
            <person name="Leong Y.S."/>
            <person name="Abdul Karim S."/>
            <person name="Wan Azmi N."/>
            <person name="Hercus R."/>
            <person name="Croft L."/>
        </authorList>
    </citation>
    <scope>NUCLEOTIDE SEQUENCE</scope>
    <source>
        <strain evidence="12">MaeBrown</strain>
        <tissue evidence="12">Leaf</tissue>
    </source>
</reference>
<evidence type="ECO:0000256" key="8">
    <source>
        <dbReference type="ARBA" id="ARBA00023306"/>
    </source>
</evidence>
<feature type="domain" description="SDE2/SF3A3 SAP" evidence="10">
    <location>
        <begin position="425"/>
        <end position="492"/>
    </location>
</feature>
<dbReference type="InterPro" id="IPR025086">
    <property type="entry name" value="SDE2/SF3A3_SAP"/>
</dbReference>
<dbReference type="GO" id="GO:0005634">
    <property type="term" value="C:nucleus"/>
    <property type="evidence" value="ECO:0007669"/>
    <property type="project" value="UniProtKB-SubCell"/>
</dbReference>
<dbReference type="AlphaFoldDB" id="A0A0C9RUB4"/>
<feature type="compositionally biased region" description="Basic and acidic residues" evidence="9">
    <location>
        <begin position="268"/>
        <end position="291"/>
    </location>
</feature>
<evidence type="ECO:0000256" key="6">
    <source>
        <dbReference type="ARBA" id="ARBA00023187"/>
    </source>
</evidence>
<feature type="region of interest" description="Disordered" evidence="9">
    <location>
        <begin position="213"/>
        <end position="305"/>
    </location>
</feature>
<evidence type="ECO:0000256" key="1">
    <source>
        <dbReference type="ARBA" id="ARBA00004123"/>
    </source>
</evidence>
<evidence type="ECO:0000313" key="12">
    <source>
        <dbReference type="EMBL" id="JAG87374.1"/>
    </source>
</evidence>
<evidence type="ECO:0000256" key="4">
    <source>
        <dbReference type="ARBA" id="ARBA00022490"/>
    </source>
</evidence>
<keyword evidence="4" id="KW-0963">Cytoplasm</keyword>
<dbReference type="Gene3D" id="3.10.20.90">
    <property type="entry name" value="Phosphatidylinositol 3-kinase Catalytic Subunit, Chain A, domain 1"/>
    <property type="match status" value="1"/>
</dbReference>
<dbReference type="InterPro" id="IPR029071">
    <property type="entry name" value="Ubiquitin-like_domsf"/>
</dbReference>
<keyword evidence="7" id="KW-0539">Nucleus</keyword>
<feature type="domain" description="SDE2-like" evidence="11">
    <location>
        <begin position="78"/>
        <end position="181"/>
    </location>
</feature>
<dbReference type="SUPFAM" id="SSF54236">
    <property type="entry name" value="Ubiquitin-like"/>
    <property type="match status" value="1"/>
</dbReference>
<organism evidence="12">
    <name type="scientific">Wollemia nobilis</name>
    <dbReference type="NCBI Taxonomy" id="56998"/>
    <lineage>
        <taxon>Eukaryota</taxon>
        <taxon>Viridiplantae</taxon>
        <taxon>Streptophyta</taxon>
        <taxon>Embryophyta</taxon>
        <taxon>Tracheophyta</taxon>
        <taxon>Spermatophyta</taxon>
        <taxon>Pinopsida</taxon>
        <taxon>Pinidae</taxon>
        <taxon>Conifers II</taxon>
        <taxon>Araucariales</taxon>
        <taxon>Araucariaceae</taxon>
        <taxon>Wollemia</taxon>
    </lineage>
</organism>
<dbReference type="Pfam" id="PF13297">
    <property type="entry name" value="SDE2_2C"/>
    <property type="match status" value="1"/>
</dbReference>
<accession>A0A0C9RUB4</accession>
<dbReference type="PANTHER" id="PTHR12786:SF1">
    <property type="entry name" value="SPLICING REGULATOR SDE2"/>
    <property type="match status" value="1"/>
</dbReference>
<comment type="subcellular location">
    <subcellularLocation>
        <location evidence="2">Cytoplasm</location>
    </subcellularLocation>
    <subcellularLocation>
        <location evidence="1">Nucleus</location>
    </subcellularLocation>
</comment>
<sequence length="500" mass="55472">MYQIFVKGLDGKTKCLQLSSPRLEIQNLKNRLSDLLKIPSELQRLVSGTCQISDEGFLVAGGDGFFPQLHVLLRLRAGKGGFGSLLRGAATKAGQKKTSNFDACRDMSGRRLRHVNAEKKLEEWKAEAQERHLETVAEEYLKKQMKQKRKVDPTSEEGVADVEKYRAEASRAMEEVESAVKDGLVEALRLRQNGKRKMAEEAVRTNAKRAKLWMLEEEDEEEEDEDIDEQMEDNEPGDCLMEGNEEFGSSSSSNSESASDSEMPSLLGKEKSESGSCDDRETSIGLEKEEPISSLGENGKGCDETEAGINKEVTDALNSILEQNVKFANAELKTEEANFSSGENDSSCAEKEASVELKKDMLVASHSTEVQHIINKNMDETETMFELEDKKSLIIPSEIATSEANSGSTSVITNACREIDSVCDSNNSIEEPLDFDKFNTAKDVEVLGLERLKNELQTRGLKCGGSLAERAARLFLLKMTPLEKFPKKHFAKAKDAGKWT</sequence>
<feature type="compositionally biased region" description="Low complexity" evidence="9">
    <location>
        <begin position="246"/>
        <end position="265"/>
    </location>
</feature>
<evidence type="ECO:0000259" key="10">
    <source>
        <dbReference type="Pfam" id="PF13297"/>
    </source>
</evidence>
<dbReference type="InterPro" id="IPR053822">
    <property type="entry name" value="SDE2-like_dom"/>
</dbReference>
<feature type="compositionally biased region" description="Acidic residues" evidence="9">
    <location>
        <begin position="215"/>
        <end position="236"/>
    </location>
</feature>
<protein>
    <submittedName>
        <fullName evidence="12">TSA: Wollemia nobilis Ref_Wollemi_Transcript_12730_1914 transcribed RNA sequence</fullName>
    </submittedName>
</protein>
<evidence type="ECO:0000256" key="3">
    <source>
        <dbReference type="ARBA" id="ARBA00008726"/>
    </source>
</evidence>
<dbReference type="GO" id="GO:0005737">
    <property type="term" value="C:cytoplasm"/>
    <property type="evidence" value="ECO:0007669"/>
    <property type="project" value="UniProtKB-SubCell"/>
</dbReference>
<dbReference type="PANTHER" id="PTHR12786">
    <property type="entry name" value="SPLICING FACTOR SF3A-RELATED"/>
    <property type="match status" value="1"/>
</dbReference>
<dbReference type="Pfam" id="PF22782">
    <property type="entry name" value="SDE2"/>
    <property type="match status" value="1"/>
</dbReference>
<dbReference type="InterPro" id="IPR051421">
    <property type="entry name" value="RNA_Proc_DNA_Dmg_Regulator"/>
</dbReference>
<dbReference type="EMBL" id="GCHU01012655">
    <property type="protein sequence ID" value="JAG87374.1"/>
    <property type="molecule type" value="Transcribed_RNA"/>
</dbReference>
<name>A0A0C9RUB4_9CONI</name>
<evidence type="ECO:0000259" key="11">
    <source>
        <dbReference type="Pfam" id="PF22782"/>
    </source>
</evidence>
<evidence type="ECO:0000256" key="9">
    <source>
        <dbReference type="SAM" id="MobiDB-lite"/>
    </source>
</evidence>
<dbReference type="GO" id="GO:0006397">
    <property type="term" value="P:mRNA processing"/>
    <property type="evidence" value="ECO:0007669"/>
    <property type="project" value="UniProtKB-KW"/>
</dbReference>